<sequence>MNNWTIRARLFALIVLMMAGSLAIGAAGLTGLRGVLDGLNSVYLDRVVPLRDLKLISDLYAVNIVDASHKARDGGIAPGEAARQVQDAQQRIQQIWKA</sequence>
<evidence type="ECO:0000256" key="2">
    <source>
        <dbReference type="ARBA" id="ARBA00022475"/>
    </source>
</evidence>
<feature type="domain" description="Chemotaxis methyl-accepting receptor Tar-related ligand-binding" evidence="7">
    <location>
        <begin position="1"/>
        <end position="95"/>
    </location>
</feature>
<evidence type="ECO:0000256" key="6">
    <source>
        <dbReference type="ARBA" id="ARBA00023224"/>
    </source>
</evidence>
<feature type="non-terminal residue" evidence="8">
    <location>
        <position position="98"/>
    </location>
</feature>
<accession>A0A5C7VXU9</accession>
<dbReference type="Proteomes" id="UP000321110">
    <property type="component" value="Unassembled WGS sequence"/>
</dbReference>
<keyword evidence="6" id="KW-0807">Transducer</keyword>
<dbReference type="AlphaFoldDB" id="A0A5C7VXU9"/>
<organism evidence="8 9">
    <name type="scientific">Aquipseudomonas alcaligenes</name>
    <name type="common">Pseudomonas alcaligenes</name>
    <dbReference type="NCBI Taxonomy" id="43263"/>
    <lineage>
        <taxon>Bacteria</taxon>
        <taxon>Pseudomonadati</taxon>
        <taxon>Pseudomonadota</taxon>
        <taxon>Gammaproteobacteria</taxon>
        <taxon>Pseudomonadales</taxon>
        <taxon>Pseudomonadaceae</taxon>
        <taxon>Aquipseudomonas</taxon>
    </lineage>
</organism>
<evidence type="ECO:0000256" key="4">
    <source>
        <dbReference type="ARBA" id="ARBA00022989"/>
    </source>
</evidence>
<reference evidence="8 9" key="1">
    <citation type="submission" date="2018-09" db="EMBL/GenBank/DDBJ databases">
        <title>Metagenome Assembled Genomes from an Advanced Water Purification Facility.</title>
        <authorList>
            <person name="Stamps B.W."/>
            <person name="Spear J.R."/>
        </authorList>
    </citation>
    <scope>NUCLEOTIDE SEQUENCE [LARGE SCALE GENOMIC DNA]</scope>
    <source>
        <strain evidence="8">Bin_52_1</strain>
    </source>
</reference>
<dbReference type="InterPro" id="IPR003122">
    <property type="entry name" value="Tar_rcpt_lig-bd"/>
</dbReference>
<comment type="subcellular location">
    <subcellularLocation>
        <location evidence="1">Cell membrane</location>
    </subcellularLocation>
</comment>
<dbReference type="GO" id="GO:0007165">
    <property type="term" value="P:signal transduction"/>
    <property type="evidence" value="ECO:0007669"/>
    <property type="project" value="UniProtKB-KW"/>
</dbReference>
<evidence type="ECO:0000256" key="1">
    <source>
        <dbReference type="ARBA" id="ARBA00004236"/>
    </source>
</evidence>
<dbReference type="GO" id="GO:0005886">
    <property type="term" value="C:plasma membrane"/>
    <property type="evidence" value="ECO:0007669"/>
    <property type="project" value="UniProtKB-SubCell"/>
</dbReference>
<keyword evidence="4" id="KW-1133">Transmembrane helix</keyword>
<proteinExistence type="predicted"/>
<evidence type="ECO:0000313" key="9">
    <source>
        <dbReference type="Proteomes" id="UP000321110"/>
    </source>
</evidence>
<keyword evidence="5" id="KW-0472">Membrane</keyword>
<comment type="caution">
    <text evidence="8">The sequence shown here is derived from an EMBL/GenBank/DDBJ whole genome shotgun (WGS) entry which is preliminary data.</text>
</comment>
<evidence type="ECO:0000256" key="3">
    <source>
        <dbReference type="ARBA" id="ARBA00022692"/>
    </source>
</evidence>
<dbReference type="EMBL" id="SSFO01000260">
    <property type="protein sequence ID" value="TXI28988.1"/>
    <property type="molecule type" value="Genomic_DNA"/>
</dbReference>
<dbReference type="Pfam" id="PF02203">
    <property type="entry name" value="TarH"/>
    <property type="match status" value="1"/>
</dbReference>
<gene>
    <name evidence="8" type="ORF">E6Q69_15480</name>
</gene>
<evidence type="ECO:0000313" key="8">
    <source>
        <dbReference type="EMBL" id="TXI28988.1"/>
    </source>
</evidence>
<name>A0A5C7VXU9_AQUAC</name>
<evidence type="ECO:0000256" key="5">
    <source>
        <dbReference type="ARBA" id="ARBA00023136"/>
    </source>
</evidence>
<keyword evidence="3" id="KW-0812">Transmembrane</keyword>
<protein>
    <submittedName>
        <fullName evidence="8">Methyl-accepting chemotaxis protein</fullName>
    </submittedName>
</protein>
<dbReference type="GO" id="GO:0006935">
    <property type="term" value="P:chemotaxis"/>
    <property type="evidence" value="ECO:0007669"/>
    <property type="project" value="InterPro"/>
</dbReference>
<keyword evidence="2" id="KW-1003">Cell membrane</keyword>
<evidence type="ECO:0000259" key="7">
    <source>
        <dbReference type="Pfam" id="PF02203"/>
    </source>
</evidence>